<dbReference type="AlphaFoldDB" id="A0A0C3NN40"/>
<evidence type="ECO:0000313" key="4">
    <source>
        <dbReference type="EMBL" id="KIN96733.1"/>
    </source>
</evidence>
<evidence type="ECO:0000256" key="1">
    <source>
        <dbReference type="ARBA" id="ARBA00022741"/>
    </source>
</evidence>
<dbReference type="GO" id="GO:0005730">
    <property type="term" value="C:nucleolus"/>
    <property type="evidence" value="ECO:0007669"/>
    <property type="project" value="TreeGrafter"/>
</dbReference>
<dbReference type="PANTHER" id="PTHR11089:SF9">
    <property type="entry name" value="NUCLEOLAR GTP-BINDING PROTEIN 2"/>
    <property type="match status" value="1"/>
</dbReference>
<dbReference type="Proteomes" id="UP000054217">
    <property type="component" value="Unassembled WGS sequence"/>
</dbReference>
<sequence length="165" mass="18149">MKGGEPDLDGVAKIILSDWVRGRIPFFVPPPERPEVLNEAEAKAKQKRKGKEKAEGTTVPSVKQNLQSITQKCTFLAEDVVPLENENDAVDNAEEKDSEGESSESKPANDEEQLSWNDVFQEEDLPIGNQEMAEVASPSIKGDVSGDEDVADGSSPRKRESYRGY</sequence>
<feature type="compositionally biased region" description="Basic and acidic residues" evidence="3">
    <location>
        <begin position="32"/>
        <end position="44"/>
    </location>
</feature>
<keyword evidence="5" id="KW-1185">Reference proteome</keyword>
<dbReference type="STRING" id="870435.A0A0C3NN40"/>
<feature type="region of interest" description="Disordered" evidence="3">
    <location>
        <begin position="80"/>
        <end position="165"/>
    </location>
</feature>
<dbReference type="HOGENOM" id="CLU_1611466_0_0_1"/>
<accession>A0A0C3NN40</accession>
<evidence type="ECO:0000256" key="3">
    <source>
        <dbReference type="SAM" id="MobiDB-lite"/>
    </source>
</evidence>
<dbReference type="InParanoid" id="A0A0C3NN40"/>
<feature type="compositionally biased region" description="Basic and acidic residues" evidence="3">
    <location>
        <begin position="155"/>
        <end position="165"/>
    </location>
</feature>
<gene>
    <name evidence="4" type="ORF">M404DRAFT_927021</name>
</gene>
<keyword evidence="2" id="KW-0342">GTP-binding</keyword>
<dbReference type="GO" id="GO:0005525">
    <property type="term" value="F:GTP binding"/>
    <property type="evidence" value="ECO:0007669"/>
    <property type="project" value="UniProtKB-KW"/>
</dbReference>
<protein>
    <submittedName>
        <fullName evidence="4">Uncharacterized protein</fullName>
    </submittedName>
</protein>
<keyword evidence="1" id="KW-0547">Nucleotide-binding</keyword>
<name>A0A0C3NN40_PISTI</name>
<evidence type="ECO:0000313" key="5">
    <source>
        <dbReference type="Proteomes" id="UP000054217"/>
    </source>
</evidence>
<dbReference type="PANTHER" id="PTHR11089">
    <property type="entry name" value="GTP-BINDING PROTEIN-RELATED"/>
    <property type="match status" value="1"/>
</dbReference>
<dbReference type="InterPro" id="IPR050755">
    <property type="entry name" value="TRAFAC_YlqF/YawG_RiboMat"/>
</dbReference>
<organism evidence="4 5">
    <name type="scientific">Pisolithus tinctorius Marx 270</name>
    <dbReference type="NCBI Taxonomy" id="870435"/>
    <lineage>
        <taxon>Eukaryota</taxon>
        <taxon>Fungi</taxon>
        <taxon>Dikarya</taxon>
        <taxon>Basidiomycota</taxon>
        <taxon>Agaricomycotina</taxon>
        <taxon>Agaricomycetes</taxon>
        <taxon>Agaricomycetidae</taxon>
        <taxon>Boletales</taxon>
        <taxon>Sclerodermatineae</taxon>
        <taxon>Pisolithaceae</taxon>
        <taxon>Pisolithus</taxon>
    </lineage>
</organism>
<reference evidence="4 5" key="1">
    <citation type="submission" date="2014-04" db="EMBL/GenBank/DDBJ databases">
        <authorList>
            <consortium name="DOE Joint Genome Institute"/>
            <person name="Kuo A."/>
            <person name="Kohler A."/>
            <person name="Costa M.D."/>
            <person name="Nagy L.G."/>
            <person name="Floudas D."/>
            <person name="Copeland A."/>
            <person name="Barry K.W."/>
            <person name="Cichocki N."/>
            <person name="Veneault-Fourrey C."/>
            <person name="LaButti K."/>
            <person name="Lindquist E.A."/>
            <person name="Lipzen A."/>
            <person name="Lundell T."/>
            <person name="Morin E."/>
            <person name="Murat C."/>
            <person name="Sun H."/>
            <person name="Tunlid A."/>
            <person name="Henrissat B."/>
            <person name="Grigoriev I.V."/>
            <person name="Hibbett D.S."/>
            <person name="Martin F."/>
            <person name="Nordberg H.P."/>
            <person name="Cantor M.N."/>
            <person name="Hua S.X."/>
        </authorList>
    </citation>
    <scope>NUCLEOTIDE SEQUENCE [LARGE SCALE GENOMIC DNA]</scope>
    <source>
        <strain evidence="4 5">Marx 270</strain>
    </source>
</reference>
<feature type="region of interest" description="Disordered" evidence="3">
    <location>
        <begin position="27"/>
        <end position="66"/>
    </location>
</feature>
<dbReference type="EMBL" id="KN832041">
    <property type="protein sequence ID" value="KIN96733.1"/>
    <property type="molecule type" value="Genomic_DNA"/>
</dbReference>
<evidence type="ECO:0000256" key="2">
    <source>
        <dbReference type="ARBA" id="ARBA00023134"/>
    </source>
</evidence>
<reference evidence="5" key="2">
    <citation type="submission" date="2015-01" db="EMBL/GenBank/DDBJ databases">
        <title>Evolutionary Origins and Diversification of the Mycorrhizal Mutualists.</title>
        <authorList>
            <consortium name="DOE Joint Genome Institute"/>
            <consortium name="Mycorrhizal Genomics Consortium"/>
            <person name="Kohler A."/>
            <person name="Kuo A."/>
            <person name="Nagy L.G."/>
            <person name="Floudas D."/>
            <person name="Copeland A."/>
            <person name="Barry K.W."/>
            <person name="Cichocki N."/>
            <person name="Veneault-Fourrey C."/>
            <person name="LaButti K."/>
            <person name="Lindquist E.A."/>
            <person name="Lipzen A."/>
            <person name="Lundell T."/>
            <person name="Morin E."/>
            <person name="Murat C."/>
            <person name="Riley R."/>
            <person name="Ohm R."/>
            <person name="Sun H."/>
            <person name="Tunlid A."/>
            <person name="Henrissat B."/>
            <person name="Grigoriev I.V."/>
            <person name="Hibbett D.S."/>
            <person name="Martin F."/>
        </authorList>
    </citation>
    <scope>NUCLEOTIDE SEQUENCE [LARGE SCALE GENOMIC DNA]</scope>
    <source>
        <strain evidence="5">Marx 270</strain>
    </source>
</reference>
<feature type="compositionally biased region" description="Acidic residues" evidence="3">
    <location>
        <begin position="85"/>
        <end position="102"/>
    </location>
</feature>
<proteinExistence type="predicted"/>